<keyword evidence="3" id="KW-0342">GTP-binding</keyword>
<proteinExistence type="predicted"/>
<evidence type="ECO:0000313" key="5">
    <source>
        <dbReference type="EMBL" id="CAD7620302.1"/>
    </source>
</evidence>
<keyword evidence="2" id="KW-0547">Nucleotide-binding</keyword>
<organism evidence="5">
    <name type="scientific">Medioppia subpectinata</name>
    <dbReference type="NCBI Taxonomy" id="1979941"/>
    <lineage>
        <taxon>Eukaryota</taxon>
        <taxon>Metazoa</taxon>
        <taxon>Ecdysozoa</taxon>
        <taxon>Arthropoda</taxon>
        <taxon>Chelicerata</taxon>
        <taxon>Arachnida</taxon>
        <taxon>Acari</taxon>
        <taxon>Acariformes</taxon>
        <taxon>Sarcoptiformes</taxon>
        <taxon>Oribatida</taxon>
        <taxon>Brachypylina</taxon>
        <taxon>Oppioidea</taxon>
        <taxon>Oppiidae</taxon>
        <taxon>Medioppia</taxon>
    </lineage>
</organism>
<dbReference type="InterPro" id="IPR027417">
    <property type="entry name" value="P-loop_NTPase"/>
</dbReference>
<dbReference type="InterPro" id="IPR031157">
    <property type="entry name" value="G_TR_CS"/>
</dbReference>
<dbReference type="Proteomes" id="UP000759131">
    <property type="component" value="Unassembled WGS sequence"/>
</dbReference>
<dbReference type="SUPFAM" id="SSF50447">
    <property type="entry name" value="Translation proteins"/>
    <property type="match status" value="1"/>
</dbReference>
<dbReference type="PROSITE" id="PS00301">
    <property type="entry name" value="G_TR_1"/>
    <property type="match status" value="1"/>
</dbReference>
<keyword evidence="6" id="KW-1185">Reference proteome</keyword>
<dbReference type="EMBL" id="CAJPIZ010000196">
    <property type="protein sequence ID" value="CAG2100732.1"/>
    <property type="molecule type" value="Genomic_DNA"/>
</dbReference>
<evidence type="ECO:0000259" key="4">
    <source>
        <dbReference type="PROSITE" id="PS51722"/>
    </source>
</evidence>
<protein>
    <recommendedName>
        <fullName evidence="4">Tr-type G domain-containing protein</fullName>
    </recommendedName>
</protein>
<name>A0A7R9KC87_9ACAR</name>
<sequence>MATRFGQLDSRALSKLEKDAMENNKSSFALAYFTDKTEQERKRGVTIQTTLVKMETKKFAINFLDCPGHADYIKNATNGCKQSDLSIVVVPARFEASCSTEGTLKTHLTLAGILGSKNFIVCINKLDEVEIKNENSLETAFEAACEAVYKFLKRLGVKREAVIFLPISALKGHGAVLCGRVDYGIIKKGDVVKILPVGITSDVKSIEAHKQSIPEAPAGTNIGFVLNLKGDKTVMDKIKTGSLVGPSNDTNFNLQPFYIASCKFVCRDSGILVVCGNITDKITATEAKEKYDLDVAVVSGDKEAIKKSKAKK</sequence>
<dbReference type="AlphaFoldDB" id="A0A7R9KC87"/>
<dbReference type="InterPro" id="IPR009000">
    <property type="entry name" value="Transl_B-barrel_sf"/>
</dbReference>
<dbReference type="Gene3D" id="3.40.50.300">
    <property type="entry name" value="P-loop containing nucleotide triphosphate hydrolases"/>
    <property type="match status" value="1"/>
</dbReference>
<evidence type="ECO:0000256" key="1">
    <source>
        <dbReference type="ARBA" id="ARBA00022553"/>
    </source>
</evidence>
<reference evidence="5" key="1">
    <citation type="submission" date="2020-11" db="EMBL/GenBank/DDBJ databases">
        <authorList>
            <person name="Tran Van P."/>
        </authorList>
    </citation>
    <scope>NUCLEOTIDE SEQUENCE</scope>
</reference>
<dbReference type="Pfam" id="PF00009">
    <property type="entry name" value="GTP_EFTU"/>
    <property type="match status" value="1"/>
</dbReference>
<dbReference type="PANTHER" id="PTHR23115">
    <property type="entry name" value="TRANSLATION FACTOR"/>
    <property type="match status" value="1"/>
</dbReference>
<keyword evidence="1" id="KW-0597">Phosphoprotein</keyword>
<evidence type="ECO:0000313" key="6">
    <source>
        <dbReference type="Proteomes" id="UP000759131"/>
    </source>
</evidence>
<dbReference type="InterPro" id="IPR000795">
    <property type="entry name" value="T_Tr_GTP-bd_dom"/>
</dbReference>
<dbReference type="SUPFAM" id="SSF52540">
    <property type="entry name" value="P-loop containing nucleoside triphosphate hydrolases"/>
    <property type="match status" value="1"/>
</dbReference>
<feature type="domain" description="Tr-type G" evidence="4">
    <location>
        <begin position="1"/>
        <end position="215"/>
    </location>
</feature>
<evidence type="ECO:0000256" key="3">
    <source>
        <dbReference type="ARBA" id="ARBA00023134"/>
    </source>
</evidence>
<evidence type="ECO:0000256" key="2">
    <source>
        <dbReference type="ARBA" id="ARBA00022741"/>
    </source>
</evidence>
<dbReference type="PROSITE" id="PS51722">
    <property type="entry name" value="G_TR_2"/>
    <property type="match status" value="1"/>
</dbReference>
<dbReference type="GO" id="GO:0003924">
    <property type="term" value="F:GTPase activity"/>
    <property type="evidence" value="ECO:0007669"/>
    <property type="project" value="InterPro"/>
</dbReference>
<dbReference type="EMBL" id="OC854771">
    <property type="protein sequence ID" value="CAD7620302.1"/>
    <property type="molecule type" value="Genomic_DNA"/>
</dbReference>
<dbReference type="OrthoDB" id="342024at2759"/>
<dbReference type="GO" id="GO:0005525">
    <property type="term" value="F:GTP binding"/>
    <property type="evidence" value="ECO:0007669"/>
    <property type="project" value="UniProtKB-KW"/>
</dbReference>
<dbReference type="PRINTS" id="PR00315">
    <property type="entry name" value="ELONGATNFCT"/>
</dbReference>
<gene>
    <name evidence="5" type="ORF">OSB1V03_LOCUS792</name>
</gene>
<accession>A0A7R9KC87</accession>
<dbReference type="InterPro" id="IPR050100">
    <property type="entry name" value="TRAFAC_GTPase_members"/>
</dbReference>